<sequence>MCQDIMHIKISSSSQSKFVNQSVEQKNGHAIQYPSNPNGEGRMDGQFIFCHALLNENFHCLSPYVKRCVATLVSFQSNLNLLTTDIKRNLSKNF</sequence>
<dbReference type="EMBL" id="JBEUSY010000451">
    <property type="protein sequence ID" value="KAL1232231.1"/>
    <property type="molecule type" value="Genomic_DNA"/>
</dbReference>
<comment type="caution">
    <text evidence="1">The sequence shown here is derived from an EMBL/GenBank/DDBJ whole genome shotgun (WGS) entry which is preliminary data.</text>
</comment>
<reference evidence="1 2" key="1">
    <citation type="submission" date="2024-07" db="EMBL/GenBank/DDBJ databases">
        <title>Enhanced genomic and transcriptomic resources for Trichinella pseudospiralis and T. spiralis underpin the discovery of pronounced molecular differences between stages and species.</title>
        <authorList>
            <person name="Pasi K.K."/>
            <person name="La Rosa G."/>
            <person name="Gomez-Morales M.A."/>
            <person name="Tosini F."/>
            <person name="Sumanam S."/>
            <person name="Young N.D."/>
            <person name="Chang B.C."/>
            <person name="Robin G.B."/>
        </authorList>
    </citation>
    <scope>NUCLEOTIDE SEQUENCE [LARGE SCALE GENOMIC DNA]</scope>
    <source>
        <strain evidence="1">ISS534</strain>
    </source>
</reference>
<proteinExistence type="predicted"/>
<accession>A0ABR3K9Y2</accession>
<protein>
    <submittedName>
        <fullName evidence="1">PA-phosphatase related-family protein</fullName>
    </submittedName>
</protein>
<evidence type="ECO:0000313" key="2">
    <source>
        <dbReference type="Proteomes" id="UP001558632"/>
    </source>
</evidence>
<organism evidence="1 2">
    <name type="scientific">Trichinella spiralis</name>
    <name type="common">Trichina worm</name>
    <dbReference type="NCBI Taxonomy" id="6334"/>
    <lineage>
        <taxon>Eukaryota</taxon>
        <taxon>Metazoa</taxon>
        <taxon>Ecdysozoa</taxon>
        <taxon>Nematoda</taxon>
        <taxon>Enoplea</taxon>
        <taxon>Dorylaimia</taxon>
        <taxon>Trichinellida</taxon>
        <taxon>Trichinellidae</taxon>
        <taxon>Trichinella</taxon>
    </lineage>
</organism>
<keyword evidence="2" id="KW-1185">Reference proteome</keyword>
<gene>
    <name evidence="1" type="ORF">TSPI_02149</name>
</gene>
<dbReference type="Proteomes" id="UP001558632">
    <property type="component" value="Unassembled WGS sequence"/>
</dbReference>
<evidence type="ECO:0000313" key="1">
    <source>
        <dbReference type="EMBL" id="KAL1232231.1"/>
    </source>
</evidence>
<name>A0ABR3K9Y2_TRISP</name>